<comment type="caution">
    <text evidence="3">The sequence shown here is derived from an EMBL/GenBank/DDBJ whole genome shotgun (WGS) entry which is preliminary data.</text>
</comment>
<accession>A0ABQ5RT56</accession>
<dbReference type="EMBL" id="BSDZ01000005">
    <property type="protein sequence ID" value="GLI60202.1"/>
    <property type="molecule type" value="Genomic_DNA"/>
</dbReference>
<protein>
    <submittedName>
        <fullName evidence="3">Uncharacterized protein</fullName>
    </submittedName>
</protein>
<gene>
    <name evidence="3" type="ORF">VaNZ11_002272</name>
</gene>
<feature type="transmembrane region" description="Helical" evidence="2">
    <location>
        <begin position="245"/>
        <end position="266"/>
    </location>
</feature>
<feature type="compositionally biased region" description="Polar residues" evidence="1">
    <location>
        <begin position="442"/>
        <end position="454"/>
    </location>
</feature>
<feature type="region of interest" description="Disordered" evidence="1">
    <location>
        <begin position="433"/>
        <end position="475"/>
    </location>
</feature>
<organism evidence="3 4">
    <name type="scientific">Volvox africanus</name>
    <dbReference type="NCBI Taxonomy" id="51714"/>
    <lineage>
        <taxon>Eukaryota</taxon>
        <taxon>Viridiplantae</taxon>
        <taxon>Chlorophyta</taxon>
        <taxon>core chlorophytes</taxon>
        <taxon>Chlorophyceae</taxon>
        <taxon>CS clade</taxon>
        <taxon>Chlamydomonadales</taxon>
        <taxon>Volvocaceae</taxon>
        <taxon>Volvox</taxon>
    </lineage>
</organism>
<proteinExistence type="predicted"/>
<dbReference type="Proteomes" id="UP001165090">
    <property type="component" value="Unassembled WGS sequence"/>
</dbReference>
<feature type="transmembrane region" description="Helical" evidence="2">
    <location>
        <begin position="37"/>
        <end position="57"/>
    </location>
</feature>
<feature type="transmembrane region" description="Helical" evidence="2">
    <location>
        <begin position="278"/>
        <end position="298"/>
    </location>
</feature>
<keyword evidence="2" id="KW-0472">Membrane</keyword>
<keyword evidence="2" id="KW-1133">Transmembrane helix</keyword>
<evidence type="ECO:0000256" key="2">
    <source>
        <dbReference type="SAM" id="Phobius"/>
    </source>
</evidence>
<reference evidence="3 4" key="1">
    <citation type="journal article" date="2023" name="IScience">
        <title>Expanded male sex-determining region conserved during the evolution of homothallism in the green alga Volvox.</title>
        <authorList>
            <person name="Yamamoto K."/>
            <person name="Matsuzaki R."/>
            <person name="Mahakham W."/>
            <person name="Heman W."/>
            <person name="Sekimoto H."/>
            <person name="Kawachi M."/>
            <person name="Minakuchi Y."/>
            <person name="Toyoda A."/>
            <person name="Nozaki H."/>
        </authorList>
    </citation>
    <scope>NUCLEOTIDE SEQUENCE [LARGE SCALE GENOMIC DNA]</scope>
    <source>
        <strain evidence="3 4">NIES-4468</strain>
    </source>
</reference>
<evidence type="ECO:0000313" key="3">
    <source>
        <dbReference type="EMBL" id="GLI60202.1"/>
    </source>
</evidence>
<name>A0ABQ5RT56_9CHLO</name>
<keyword evidence="4" id="KW-1185">Reference proteome</keyword>
<sequence length="475" mass="52968">MASPAAAGGVPAVPLSIRDYFRIKGDRLEVKLPKFPNAPTMAITLIMCFGASLMILFTENYRLALQVIAISTCVLLIPGLKCWRNSYEKTWLVVGPHKWLAVSGWMWSTPDPDRIVNGASITHLKEGLVKDFISVTVAEHESLEVLLFQSNTTRFQLEPYKLRMLSRADKEWLAGQINNFINEMKGRSHVIDVTNELQPTIVQQQQASIYSTLPESLRPLDTVGGFKMRIKRSGNRLDMVTSRPVATYSRTWISAIIMLSISGGVLEATVTTDTPVDIWVYVLSAFVILYGLGILCSIPKASEGKWLVVEQDTWQLITFSWLINDIGTMAFPQNGTSITARGSTQELCRAFVDDIHHDDSEMPYIDYCFSLRVQNSFAAYPKVIHIHSTTINEAQWLADEVNKHIRIVKEQPFPTTPLRPTVPMDQVIIRPVTDDDDEDTRTSAVDTQAQSSAASLAVIAREPSGPPQSSSLVDK</sequence>
<evidence type="ECO:0000313" key="4">
    <source>
        <dbReference type="Proteomes" id="UP001165090"/>
    </source>
</evidence>
<evidence type="ECO:0000256" key="1">
    <source>
        <dbReference type="SAM" id="MobiDB-lite"/>
    </source>
</evidence>
<keyword evidence="2" id="KW-0812">Transmembrane</keyword>